<dbReference type="InterPro" id="IPR006158">
    <property type="entry name" value="Cobalamin-bd"/>
</dbReference>
<dbReference type="Proteomes" id="UP000070405">
    <property type="component" value="Unassembled WGS sequence"/>
</dbReference>
<dbReference type="GO" id="GO:0050667">
    <property type="term" value="P:homocysteine metabolic process"/>
    <property type="evidence" value="ECO:0007669"/>
    <property type="project" value="TreeGrafter"/>
</dbReference>
<dbReference type="InterPro" id="IPR036594">
    <property type="entry name" value="Meth_synthase_dom"/>
</dbReference>
<dbReference type="SUPFAM" id="SSF52242">
    <property type="entry name" value="Cobalamin (vitamin B12)-binding domain"/>
    <property type="match status" value="1"/>
</dbReference>
<dbReference type="GO" id="GO:0005829">
    <property type="term" value="C:cytosol"/>
    <property type="evidence" value="ECO:0007669"/>
    <property type="project" value="TreeGrafter"/>
</dbReference>
<organism evidence="4 5">
    <name type="scientific">candidate division MSBL1 archaeon SCGC-AAA261G05</name>
    <dbReference type="NCBI Taxonomy" id="1698276"/>
    <lineage>
        <taxon>Archaea</taxon>
        <taxon>Methanobacteriati</taxon>
        <taxon>Methanobacteriota</taxon>
        <taxon>candidate division MSBL1</taxon>
    </lineage>
</organism>
<feature type="domain" description="B12-binding" evidence="3">
    <location>
        <begin position="62"/>
        <end position="193"/>
    </location>
</feature>
<dbReference type="GO" id="GO:0046872">
    <property type="term" value="F:metal ion binding"/>
    <property type="evidence" value="ECO:0007669"/>
    <property type="project" value="UniProtKB-KW"/>
</dbReference>
<name>A0A133V851_9EURY</name>
<evidence type="ECO:0000256" key="1">
    <source>
        <dbReference type="ARBA" id="ARBA00022723"/>
    </source>
</evidence>
<keyword evidence="1" id="KW-0479">Metal-binding</keyword>
<gene>
    <name evidence="4" type="ORF">AKJ47_03295</name>
</gene>
<dbReference type="Gene3D" id="1.10.1240.10">
    <property type="entry name" value="Methionine synthase domain"/>
    <property type="match status" value="1"/>
</dbReference>
<dbReference type="Pfam" id="PF02310">
    <property type="entry name" value="B12-binding"/>
    <property type="match status" value="1"/>
</dbReference>
<dbReference type="PANTHER" id="PTHR45833:SF1">
    <property type="entry name" value="METHIONINE SYNTHASE"/>
    <property type="match status" value="1"/>
</dbReference>
<keyword evidence="2" id="KW-0170">Cobalt</keyword>
<protein>
    <recommendedName>
        <fullName evidence="3">B12-binding domain-containing protein</fullName>
    </recommendedName>
</protein>
<dbReference type="GO" id="GO:0046653">
    <property type="term" value="P:tetrahydrofolate metabolic process"/>
    <property type="evidence" value="ECO:0007669"/>
    <property type="project" value="TreeGrafter"/>
</dbReference>
<evidence type="ECO:0000313" key="5">
    <source>
        <dbReference type="Proteomes" id="UP000070405"/>
    </source>
</evidence>
<dbReference type="EMBL" id="LHYA01000067">
    <property type="protein sequence ID" value="KXB02640.1"/>
    <property type="molecule type" value="Genomic_DNA"/>
</dbReference>
<keyword evidence="5" id="KW-1185">Reference proteome</keyword>
<dbReference type="InterPro" id="IPR036724">
    <property type="entry name" value="Cobalamin-bd_sf"/>
</dbReference>
<reference evidence="4 5" key="1">
    <citation type="journal article" date="2016" name="Sci. Rep.">
        <title>Metabolic traits of an uncultured archaeal lineage -MSBL1- from brine pools of the Red Sea.</title>
        <authorList>
            <person name="Mwirichia R."/>
            <person name="Alam I."/>
            <person name="Rashid M."/>
            <person name="Vinu M."/>
            <person name="Ba-Alawi W."/>
            <person name="Anthony Kamau A."/>
            <person name="Kamanda Ngugi D."/>
            <person name="Goker M."/>
            <person name="Klenk H.P."/>
            <person name="Bajic V."/>
            <person name="Stingl U."/>
        </authorList>
    </citation>
    <scope>NUCLEOTIDE SEQUENCE [LARGE SCALE GENOMIC DNA]</scope>
    <source>
        <strain evidence="4">SCGC-AAA261G05</strain>
    </source>
</reference>
<dbReference type="Gene3D" id="3.40.50.280">
    <property type="entry name" value="Cobalamin-binding domain"/>
    <property type="match status" value="1"/>
</dbReference>
<dbReference type="PANTHER" id="PTHR45833">
    <property type="entry name" value="METHIONINE SYNTHASE"/>
    <property type="match status" value="1"/>
</dbReference>
<dbReference type="PROSITE" id="PS51332">
    <property type="entry name" value="B12_BINDING"/>
    <property type="match status" value="1"/>
</dbReference>
<comment type="caution">
    <text evidence="4">The sequence shown here is derived from an EMBL/GenBank/DDBJ whole genome shotgun (WGS) entry which is preliminary data.</text>
</comment>
<accession>A0A133V851</accession>
<proteinExistence type="predicted"/>
<dbReference type="GO" id="GO:0008705">
    <property type="term" value="F:methionine synthase activity"/>
    <property type="evidence" value="ECO:0007669"/>
    <property type="project" value="TreeGrafter"/>
</dbReference>
<sequence length="193" mass="21171">MVIEEKLAGGASPADIKDTLSKEMLEIGRRYIDGEIYLPKALIASEIFEEILEEFDLHEGDIGKIAIGVVGPQVHEVGKNLVATWLRCVGFKVLDLGVLAPPERFIEVLKKEEVDIIAISARLTPAICAMSQVIRLLEKESLRKEVKVIIGGIAVSKELSREIGADSYASDFMDAVSQCKKLISKNRASESSF</sequence>
<dbReference type="GO" id="GO:0031419">
    <property type="term" value="F:cobalamin binding"/>
    <property type="evidence" value="ECO:0007669"/>
    <property type="project" value="InterPro"/>
</dbReference>
<evidence type="ECO:0000259" key="3">
    <source>
        <dbReference type="PROSITE" id="PS51332"/>
    </source>
</evidence>
<dbReference type="InterPro" id="IPR050554">
    <property type="entry name" value="Met_Synthase/Corrinoid"/>
</dbReference>
<evidence type="ECO:0000313" key="4">
    <source>
        <dbReference type="EMBL" id="KXB02640.1"/>
    </source>
</evidence>
<dbReference type="AlphaFoldDB" id="A0A133V851"/>
<evidence type="ECO:0000256" key="2">
    <source>
        <dbReference type="ARBA" id="ARBA00023285"/>
    </source>
</evidence>